<feature type="transmembrane region" description="Helical" evidence="6">
    <location>
        <begin position="342"/>
        <end position="361"/>
    </location>
</feature>
<dbReference type="RefSeq" id="WP_028084670.1">
    <property type="nucleotide sequence ID" value="NZ_JAQMTU010000121.1"/>
</dbReference>
<feature type="transmembrane region" description="Helical" evidence="6">
    <location>
        <begin position="224"/>
        <end position="240"/>
    </location>
</feature>
<evidence type="ECO:0000256" key="1">
    <source>
        <dbReference type="ARBA" id="ARBA00004651"/>
    </source>
</evidence>
<keyword evidence="5 6" id="KW-0472">Membrane</keyword>
<evidence type="ECO:0000256" key="2">
    <source>
        <dbReference type="ARBA" id="ARBA00022475"/>
    </source>
</evidence>
<feature type="transmembrane region" description="Helical" evidence="6">
    <location>
        <begin position="167"/>
        <end position="187"/>
    </location>
</feature>
<feature type="transmembrane region" description="Helical" evidence="6">
    <location>
        <begin position="42"/>
        <end position="62"/>
    </location>
</feature>
<feature type="transmembrane region" description="Helical" evidence="6">
    <location>
        <begin position="110"/>
        <end position="130"/>
    </location>
</feature>
<feature type="transmembrane region" description="Helical" evidence="6">
    <location>
        <begin position="260"/>
        <end position="281"/>
    </location>
</feature>
<evidence type="ECO:0000313" key="7">
    <source>
        <dbReference type="EMBL" id="MDB9488586.1"/>
    </source>
</evidence>
<organism evidence="7 8">
    <name type="scientific">Dolichospermum circinale CS-537/01</name>
    <dbReference type="NCBI Taxonomy" id="3021739"/>
    <lineage>
        <taxon>Bacteria</taxon>
        <taxon>Bacillati</taxon>
        <taxon>Cyanobacteriota</taxon>
        <taxon>Cyanophyceae</taxon>
        <taxon>Nostocales</taxon>
        <taxon>Aphanizomenonaceae</taxon>
        <taxon>Dolichospermum</taxon>
        <taxon>Dolichospermum circinale</taxon>
    </lineage>
</organism>
<feature type="transmembrane region" description="Helical" evidence="6">
    <location>
        <begin position="142"/>
        <end position="161"/>
    </location>
</feature>
<dbReference type="InterPro" id="IPR002797">
    <property type="entry name" value="Polysacc_synth"/>
</dbReference>
<name>A0ABT5A9E7_9CYAN</name>
<keyword evidence="2" id="KW-1003">Cell membrane</keyword>
<keyword evidence="4 6" id="KW-1133">Transmembrane helix</keyword>
<accession>A0ABT5A9E7</accession>
<evidence type="ECO:0000313" key="8">
    <source>
        <dbReference type="Proteomes" id="UP001212123"/>
    </source>
</evidence>
<comment type="subcellular location">
    <subcellularLocation>
        <location evidence="1">Cell membrane</location>
        <topology evidence="1">Multi-pass membrane protein</topology>
    </subcellularLocation>
</comment>
<gene>
    <name evidence="7" type="ORF">PN492_18870</name>
</gene>
<proteinExistence type="predicted"/>
<keyword evidence="3 6" id="KW-0812">Transmembrane</keyword>
<evidence type="ECO:0000256" key="4">
    <source>
        <dbReference type="ARBA" id="ARBA00022989"/>
    </source>
</evidence>
<evidence type="ECO:0000256" key="6">
    <source>
        <dbReference type="SAM" id="Phobius"/>
    </source>
</evidence>
<dbReference type="Pfam" id="PF01943">
    <property type="entry name" value="Polysacc_synt"/>
    <property type="match status" value="1"/>
</dbReference>
<dbReference type="InterPro" id="IPR050833">
    <property type="entry name" value="Poly_Biosynth_Transport"/>
</dbReference>
<dbReference type="Proteomes" id="UP001212123">
    <property type="component" value="Unassembled WGS sequence"/>
</dbReference>
<feature type="transmembrane region" description="Helical" evidence="6">
    <location>
        <begin position="12"/>
        <end position="30"/>
    </location>
</feature>
<feature type="transmembrane region" description="Helical" evidence="6">
    <location>
        <begin position="301"/>
        <end position="322"/>
    </location>
</feature>
<sequence>MPKNKDITLRRNFSWTFIGNLIYSGCQWGMLVVLAKLGNPEMVGTFTLGLAVTAPVMMFSNLQLRDIQTTDAKNHYLFNDYLGLRLITTGLALPIILWITLATGYKDETAIVIILIGFAKGLESISDVFYGLLQKHEKMDRMAISVMMKGPLSLLMLSIGTYISGSIIWGVLGLVIAWACILLIWDIPSYRWLINKFTSEGEIPDSLEGRTAKPRWQLGTIRKLIWLSLPLGLVMMLISLNANIPRYFLEHSLGKKELGVFAALAYLIVAGNMVISALGSAARPRLAKYYAGGNVSAYQKLLLQLVAIACLLGLSGILVAWVAGGQILTIVYQPEYAKYTELLIWLMVTAGIGYVSSFLGEGMTAARYFRTQIPLFIIVTSTSAIASFWFIPRNGLKGAAIALMIAEIVRTIFTLGVIFHAVHRIQRYQTHR</sequence>
<keyword evidence="8" id="KW-1185">Reference proteome</keyword>
<protein>
    <submittedName>
        <fullName evidence="7">Oligosaccharide flippase family protein</fullName>
    </submittedName>
</protein>
<dbReference type="PANTHER" id="PTHR30250:SF11">
    <property type="entry name" value="O-ANTIGEN TRANSPORTER-RELATED"/>
    <property type="match status" value="1"/>
</dbReference>
<reference evidence="7 8" key="1">
    <citation type="submission" date="2023-01" db="EMBL/GenBank/DDBJ databases">
        <title>Genomes from the Australian National Cyanobacteria Reference Collection.</title>
        <authorList>
            <person name="Willis A."/>
            <person name="Lee E.M.F."/>
        </authorList>
    </citation>
    <scope>NUCLEOTIDE SEQUENCE [LARGE SCALE GENOMIC DNA]</scope>
    <source>
        <strain evidence="7 8">CS-537/01</strain>
    </source>
</reference>
<dbReference type="PANTHER" id="PTHR30250">
    <property type="entry name" value="PST FAMILY PREDICTED COLANIC ACID TRANSPORTER"/>
    <property type="match status" value="1"/>
</dbReference>
<feature type="transmembrane region" description="Helical" evidence="6">
    <location>
        <begin position="398"/>
        <end position="422"/>
    </location>
</feature>
<feature type="transmembrane region" description="Helical" evidence="6">
    <location>
        <begin position="373"/>
        <end position="392"/>
    </location>
</feature>
<comment type="caution">
    <text evidence="7">The sequence shown here is derived from an EMBL/GenBank/DDBJ whole genome shotgun (WGS) entry which is preliminary data.</text>
</comment>
<evidence type="ECO:0000256" key="5">
    <source>
        <dbReference type="ARBA" id="ARBA00023136"/>
    </source>
</evidence>
<evidence type="ECO:0000256" key="3">
    <source>
        <dbReference type="ARBA" id="ARBA00022692"/>
    </source>
</evidence>
<dbReference type="EMBL" id="JAQMTU010000121">
    <property type="protein sequence ID" value="MDB9488586.1"/>
    <property type="molecule type" value="Genomic_DNA"/>
</dbReference>
<feature type="transmembrane region" description="Helical" evidence="6">
    <location>
        <begin position="82"/>
        <end position="104"/>
    </location>
</feature>